<evidence type="ECO:0000313" key="1">
    <source>
        <dbReference type="EMBL" id="CBH74994.1"/>
    </source>
</evidence>
<dbReference type="AlphaFoldDB" id="E6PEV8"/>
<gene>
    <name evidence="1" type="ORF">CARN1_0169</name>
</gene>
<proteinExistence type="predicted"/>
<name>E6PEV8_9ZZZZ</name>
<accession>E6PEV8</accession>
<organism evidence="1">
    <name type="scientific">mine drainage metagenome</name>
    <dbReference type="NCBI Taxonomy" id="410659"/>
    <lineage>
        <taxon>unclassified sequences</taxon>
        <taxon>metagenomes</taxon>
        <taxon>ecological metagenomes</taxon>
    </lineage>
</organism>
<reference evidence="1" key="1">
    <citation type="submission" date="2009-10" db="EMBL/GenBank/DDBJ databases">
        <title>Diversity of trophic interactions inside an arsenic-rich microbial ecosystem.</title>
        <authorList>
            <person name="Bertin P.N."/>
            <person name="Heinrich-Salmeron A."/>
            <person name="Pelletier E."/>
            <person name="Goulhen-Chollet F."/>
            <person name="Arsene-Ploetze F."/>
            <person name="Gallien S."/>
            <person name="Calteau A."/>
            <person name="Vallenet D."/>
            <person name="Casiot C."/>
            <person name="Chane-Woon-Ming B."/>
            <person name="Giloteaux L."/>
            <person name="Barakat M."/>
            <person name="Bonnefoy V."/>
            <person name="Bruneel O."/>
            <person name="Chandler M."/>
            <person name="Cleiss J."/>
            <person name="Duran R."/>
            <person name="Elbaz-Poulichet F."/>
            <person name="Fonknechten N."/>
            <person name="Lauga B."/>
            <person name="Mornico D."/>
            <person name="Ortet P."/>
            <person name="Schaeffer C."/>
            <person name="Siguier P."/>
            <person name="Alexander Thil Smith A."/>
            <person name="Van Dorsselaer A."/>
            <person name="Weissenbach J."/>
            <person name="Medigue C."/>
            <person name="Le Paslier D."/>
        </authorList>
    </citation>
    <scope>NUCLEOTIDE SEQUENCE</scope>
</reference>
<comment type="caution">
    <text evidence="1">The sequence shown here is derived from an EMBL/GenBank/DDBJ whole genome shotgun (WGS) entry which is preliminary data.</text>
</comment>
<dbReference type="EMBL" id="CABL01000005">
    <property type="protein sequence ID" value="CBH74994.1"/>
    <property type="molecule type" value="Genomic_DNA"/>
</dbReference>
<protein>
    <recommendedName>
        <fullName evidence="2">IrrE N-terminal-like domain-containing protein</fullName>
    </recommendedName>
</protein>
<sequence>MSEALRRARALGVAVEFADLGEWGVDELRSEYDPQGPTIRVNLRIAEHLASGELGEFISLAVGHELYHHRERLGDVARLENRATREFAANEYARSLLALD</sequence>
<evidence type="ECO:0008006" key="2">
    <source>
        <dbReference type="Google" id="ProtNLM"/>
    </source>
</evidence>